<feature type="domain" description="MYND-type" evidence="4">
    <location>
        <begin position="28"/>
        <end position="59"/>
    </location>
</feature>
<evidence type="ECO:0000313" key="6">
    <source>
        <dbReference type="Proteomes" id="UP000266841"/>
    </source>
</evidence>
<dbReference type="InterPro" id="IPR002893">
    <property type="entry name" value="Znf_MYND"/>
</dbReference>
<evidence type="ECO:0000259" key="4">
    <source>
        <dbReference type="Pfam" id="PF01753"/>
    </source>
</evidence>
<dbReference type="AlphaFoldDB" id="K0S1Q4"/>
<dbReference type="SUPFAM" id="SSF144232">
    <property type="entry name" value="HIT/MYND zinc finger-like"/>
    <property type="match status" value="1"/>
</dbReference>
<dbReference type="Proteomes" id="UP000266841">
    <property type="component" value="Unassembled WGS sequence"/>
</dbReference>
<proteinExistence type="predicted"/>
<keyword evidence="2" id="KW-0863">Zinc-finger</keyword>
<gene>
    <name evidence="5" type="ORF">THAOC_20663</name>
</gene>
<name>K0S1Q4_THAOC</name>
<protein>
    <recommendedName>
        <fullName evidence="4">MYND-type domain-containing protein</fullName>
    </recommendedName>
</protein>
<evidence type="ECO:0000256" key="3">
    <source>
        <dbReference type="ARBA" id="ARBA00022833"/>
    </source>
</evidence>
<organism evidence="5 6">
    <name type="scientific">Thalassiosira oceanica</name>
    <name type="common">Marine diatom</name>
    <dbReference type="NCBI Taxonomy" id="159749"/>
    <lineage>
        <taxon>Eukaryota</taxon>
        <taxon>Sar</taxon>
        <taxon>Stramenopiles</taxon>
        <taxon>Ochrophyta</taxon>
        <taxon>Bacillariophyta</taxon>
        <taxon>Coscinodiscophyceae</taxon>
        <taxon>Thalassiosirophycidae</taxon>
        <taxon>Thalassiosirales</taxon>
        <taxon>Thalassiosiraceae</taxon>
        <taxon>Thalassiosira</taxon>
    </lineage>
</organism>
<dbReference type="Gene3D" id="6.10.140.2220">
    <property type="match status" value="1"/>
</dbReference>
<keyword evidence="1" id="KW-0479">Metal-binding</keyword>
<comment type="caution">
    <text evidence="5">The sequence shown here is derived from an EMBL/GenBank/DDBJ whole genome shotgun (WGS) entry which is preliminary data.</text>
</comment>
<dbReference type="OrthoDB" id="5952526at2759"/>
<dbReference type="Pfam" id="PF01753">
    <property type="entry name" value="zf-MYND"/>
    <property type="match status" value="1"/>
</dbReference>
<keyword evidence="3" id="KW-0862">Zinc</keyword>
<reference evidence="5 6" key="1">
    <citation type="journal article" date="2012" name="Genome Biol.">
        <title>Genome and low-iron response of an oceanic diatom adapted to chronic iron limitation.</title>
        <authorList>
            <person name="Lommer M."/>
            <person name="Specht M."/>
            <person name="Roy A.S."/>
            <person name="Kraemer L."/>
            <person name="Andreson R."/>
            <person name="Gutowska M.A."/>
            <person name="Wolf J."/>
            <person name="Bergner S.V."/>
            <person name="Schilhabel M.B."/>
            <person name="Klostermeier U.C."/>
            <person name="Beiko R.G."/>
            <person name="Rosenstiel P."/>
            <person name="Hippler M."/>
            <person name="Laroche J."/>
        </authorList>
    </citation>
    <scope>NUCLEOTIDE SEQUENCE [LARGE SCALE GENOMIC DNA]</scope>
    <source>
        <strain evidence="5 6">CCMP1005</strain>
    </source>
</reference>
<dbReference type="EMBL" id="AGNL01023491">
    <property type="protein sequence ID" value="EJK59150.1"/>
    <property type="molecule type" value="Genomic_DNA"/>
</dbReference>
<dbReference type="GO" id="GO:0008270">
    <property type="term" value="F:zinc ion binding"/>
    <property type="evidence" value="ECO:0007669"/>
    <property type="project" value="UniProtKB-KW"/>
</dbReference>
<evidence type="ECO:0000256" key="1">
    <source>
        <dbReference type="ARBA" id="ARBA00022723"/>
    </source>
</evidence>
<evidence type="ECO:0000313" key="5">
    <source>
        <dbReference type="EMBL" id="EJK59150.1"/>
    </source>
</evidence>
<evidence type="ECO:0000256" key="2">
    <source>
        <dbReference type="ARBA" id="ARBA00022771"/>
    </source>
</evidence>
<accession>K0S1Q4</accession>
<keyword evidence="6" id="KW-1185">Reference proteome</keyword>
<sequence length="1050" mass="117554">MTDPSPSVCGYTLVQRGIPNALVDYDGESKLLGCSRCKGVTYIDQGAQKRHWKRHKRFCRQLTSQENAEIQSLSMEECTNRIEQRLCFDPSAGGPDLYPLFRRMRELYNGDEDGSSDSALTLHTAARALIFTPDNSRVLDIFASPHMAKFMILDEEEDLLRPKARFIKKYLQEYGGRPSEEFVEDIEDDEERSKLKRLCEEYDRIDNSEGWGQPGSMSFCFLYFNILVGAALHGNPSMSSVHDGRGIFRSLDDPKSPGGLLAIAALRRALMLWTDPLVLSSCGDAMAPAASLAVNALQNFNFLREENVVFMRDGELVPGLEYDRAVNTCIQEQLEKAGSCHHSLSILRLLGTMVTRRLGGGTCPWSTLSPQRRAHVILKVIKYVWEGRDDDDGFSFGPRTEMPMRELNNIFKSMCGMAYPKNAVLFDKVMKSASVDGEKNGPESAGGNREERAAVYYIRRNHRDESTWAGLDVVEVLAKFEGIEAFSRETEEAIEKDNCYRLAYGAKRHAQTMDILCRIRSPSETREQLVIRGQAIPKKIGEHRSLSELFMLVFKEMGDKHLDYHAHKTAWSVTAQPFMHMAANRLHCKSEATPAILLNGSFECVKPSDVPPDFCYTMTDDNEDDDEEISFGDTSVKMEYTERHPDVFFCGTISVPFQCNIQSFKPLRHAPITTVAAKYLFSVAFSGGCSGRGGVDVVEMKAAYRLQFALRIDEKSDSPSLNFDCFEFVPTCLDVSDESPDLPTYGGLRKFDNTIEGNRFGDNLWMDATVEHESGNFPSDSVIALNYQAFAGKFMNSRCFRIHVDLSNVCGVRLMSACVDGRSEIEGPNDTAAVLILELKEALGLNEKSFALRTLSSKSRNAFTKCRDFTPGRQASTAKRLFFYGNLEELRQTASVIGKCHPDIAEMLRSPLCDSNTLASGVAVDYDSTPSFLSKSRREGDADACVSLVDDIYPPPPSNWDGAVANAREIVERMLAREENPAKRMMLRVMIDPESALAINQDPNSSPEDIMLSNLASRNIIENRGYDGILDIADRARERREQGDEDCCLM</sequence>